<reference evidence="3" key="2">
    <citation type="journal article" date="2015" name="Data Brief">
        <title>Shoot transcriptome of the giant reed, Arundo donax.</title>
        <authorList>
            <person name="Barrero R.A."/>
            <person name="Guerrero F.D."/>
            <person name="Moolhuijzen P."/>
            <person name="Goolsby J.A."/>
            <person name="Tidwell J."/>
            <person name="Bellgard S.E."/>
            <person name="Bellgard M.I."/>
        </authorList>
    </citation>
    <scope>NUCLEOTIDE SEQUENCE</scope>
    <source>
        <tissue evidence="3">Shoot tissue taken approximately 20 cm above the soil surface</tissue>
    </source>
</reference>
<name>A0A0A9M190_ARUDO</name>
<dbReference type="InterPro" id="IPR036514">
    <property type="entry name" value="SGNH_hydro_sf"/>
</dbReference>
<reference evidence="3" key="1">
    <citation type="submission" date="2014-09" db="EMBL/GenBank/DDBJ databases">
        <authorList>
            <person name="Magalhaes I.L.F."/>
            <person name="Oliveira U."/>
            <person name="Santos F.R."/>
            <person name="Vidigal T.H.D.A."/>
            <person name="Brescovit A.D."/>
            <person name="Santos A.J."/>
        </authorList>
    </citation>
    <scope>NUCLEOTIDE SEQUENCE</scope>
    <source>
        <tissue evidence="3">Shoot tissue taken approximately 20 cm above the soil surface</tissue>
    </source>
</reference>
<evidence type="ECO:0000313" key="3">
    <source>
        <dbReference type="EMBL" id="JAD95971.1"/>
    </source>
</evidence>
<protein>
    <submittedName>
        <fullName evidence="3">Uncharacterized protein</fullName>
    </submittedName>
</protein>
<dbReference type="InterPro" id="IPR001087">
    <property type="entry name" value="GDSL"/>
</dbReference>
<dbReference type="AlphaFoldDB" id="A0A0A9M190"/>
<dbReference type="SUPFAM" id="SSF52266">
    <property type="entry name" value="SGNH hydrolase"/>
    <property type="match status" value="1"/>
</dbReference>
<dbReference type="PANTHER" id="PTHR22835:SF565">
    <property type="entry name" value="GDSL ESTERASE_LIPASE"/>
    <property type="match status" value="1"/>
</dbReference>
<proteinExistence type="inferred from homology"/>
<dbReference type="Gene3D" id="3.40.50.1110">
    <property type="entry name" value="SGNH hydrolase"/>
    <property type="match status" value="1"/>
</dbReference>
<sequence length="181" mass="19812">MSSGPSPWPSRMKLCLQRLIKQGATSLVVTGMVPAGCAAPILVMFPDADPAGYDPRTGCLKDMNELAIHHNSLLQEALHGLQAEHLDVEIIYTDFFNPVMEMVESPGKFGFEADALTICCGGPGRYHFNEEIFCGDLRATTCKDPSARLFWDSVHLTEAANRYIADDWLSTINPPALAISQ</sequence>
<evidence type="ECO:0000256" key="1">
    <source>
        <dbReference type="ARBA" id="ARBA00008668"/>
    </source>
</evidence>
<comment type="similarity">
    <text evidence="1">Belongs to the 'GDSL' lipolytic enzyme family.</text>
</comment>
<dbReference type="Pfam" id="PF00657">
    <property type="entry name" value="Lipase_GDSL"/>
    <property type="match status" value="1"/>
</dbReference>
<evidence type="ECO:0000256" key="2">
    <source>
        <dbReference type="ARBA" id="ARBA00023180"/>
    </source>
</evidence>
<dbReference type="PANTHER" id="PTHR22835">
    <property type="entry name" value="ZINC FINGER FYVE DOMAIN CONTAINING PROTEIN"/>
    <property type="match status" value="1"/>
</dbReference>
<dbReference type="EMBL" id="GBRH01201924">
    <property type="protein sequence ID" value="JAD95971.1"/>
    <property type="molecule type" value="Transcribed_RNA"/>
</dbReference>
<dbReference type="GO" id="GO:0016788">
    <property type="term" value="F:hydrolase activity, acting on ester bonds"/>
    <property type="evidence" value="ECO:0007669"/>
    <property type="project" value="InterPro"/>
</dbReference>
<accession>A0A0A9M190</accession>
<organism evidence="3">
    <name type="scientific">Arundo donax</name>
    <name type="common">Giant reed</name>
    <name type="synonym">Donax arundinaceus</name>
    <dbReference type="NCBI Taxonomy" id="35708"/>
    <lineage>
        <taxon>Eukaryota</taxon>
        <taxon>Viridiplantae</taxon>
        <taxon>Streptophyta</taxon>
        <taxon>Embryophyta</taxon>
        <taxon>Tracheophyta</taxon>
        <taxon>Spermatophyta</taxon>
        <taxon>Magnoliopsida</taxon>
        <taxon>Liliopsida</taxon>
        <taxon>Poales</taxon>
        <taxon>Poaceae</taxon>
        <taxon>PACMAD clade</taxon>
        <taxon>Arundinoideae</taxon>
        <taxon>Arundineae</taxon>
        <taxon>Arundo</taxon>
    </lineage>
</organism>
<keyword evidence="2" id="KW-0325">Glycoprotein</keyword>